<feature type="compositionally biased region" description="Polar residues" evidence="17">
    <location>
        <begin position="372"/>
        <end position="398"/>
    </location>
</feature>
<evidence type="ECO:0000256" key="6">
    <source>
        <dbReference type="ARBA" id="ARBA00022527"/>
    </source>
</evidence>
<dbReference type="PANTHER" id="PTHR48012:SF27">
    <property type="entry name" value="SERINE_THREONINE-PROTEIN KINASE SID1"/>
    <property type="match status" value="1"/>
</dbReference>
<keyword evidence="10 16" id="KW-0547">Nucleotide-binding</keyword>
<feature type="compositionally biased region" description="Basic and acidic residues" evidence="17">
    <location>
        <begin position="457"/>
        <end position="467"/>
    </location>
</feature>
<evidence type="ECO:0000256" key="3">
    <source>
        <dbReference type="ARBA" id="ARBA00008874"/>
    </source>
</evidence>
<dbReference type="PROSITE" id="PS00107">
    <property type="entry name" value="PROTEIN_KINASE_ATP"/>
    <property type="match status" value="1"/>
</dbReference>
<evidence type="ECO:0000256" key="8">
    <source>
        <dbReference type="ARBA" id="ARBA00022679"/>
    </source>
</evidence>
<keyword evidence="20" id="KW-1185">Reference proteome</keyword>
<evidence type="ECO:0000256" key="4">
    <source>
        <dbReference type="ARBA" id="ARBA00012513"/>
    </source>
</evidence>
<keyword evidence="13" id="KW-0460">Magnesium</keyword>
<evidence type="ECO:0000256" key="1">
    <source>
        <dbReference type="ARBA" id="ARBA00001946"/>
    </source>
</evidence>
<gene>
    <name evidence="19" type="ORF">PV09_02001</name>
</gene>
<feature type="compositionally biased region" description="Pro residues" evidence="17">
    <location>
        <begin position="606"/>
        <end position="622"/>
    </location>
</feature>
<evidence type="ECO:0000256" key="7">
    <source>
        <dbReference type="ARBA" id="ARBA00022553"/>
    </source>
</evidence>
<keyword evidence="12 16" id="KW-0067">ATP-binding</keyword>
<dbReference type="CDD" id="cd06609">
    <property type="entry name" value="STKc_MST3_like"/>
    <property type="match status" value="1"/>
</dbReference>
<evidence type="ECO:0000256" key="9">
    <source>
        <dbReference type="ARBA" id="ARBA00022723"/>
    </source>
</evidence>
<comment type="subcellular location">
    <subcellularLocation>
        <location evidence="2">Cytoplasm</location>
    </subcellularLocation>
</comment>
<proteinExistence type="inferred from homology"/>
<dbReference type="AlphaFoldDB" id="A0A0D2AJT8"/>
<dbReference type="InParanoid" id="A0A0D2AJT8"/>
<dbReference type="InterPro" id="IPR000719">
    <property type="entry name" value="Prot_kinase_dom"/>
</dbReference>
<evidence type="ECO:0000256" key="14">
    <source>
        <dbReference type="ARBA" id="ARBA00047899"/>
    </source>
</evidence>
<feature type="region of interest" description="Disordered" evidence="17">
    <location>
        <begin position="317"/>
        <end position="487"/>
    </location>
</feature>
<dbReference type="InterPro" id="IPR017441">
    <property type="entry name" value="Protein_kinase_ATP_BS"/>
</dbReference>
<evidence type="ECO:0000313" key="20">
    <source>
        <dbReference type="Proteomes" id="UP000053259"/>
    </source>
</evidence>
<evidence type="ECO:0000256" key="17">
    <source>
        <dbReference type="SAM" id="MobiDB-lite"/>
    </source>
</evidence>
<dbReference type="FunFam" id="1.10.510.10:FF:000411">
    <property type="entry name" value="Probable Ste20-like kinase Don3"/>
    <property type="match status" value="1"/>
</dbReference>
<evidence type="ECO:0000256" key="11">
    <source>
        <dbReference type="ARBA" id="ARBA00022777"/>
    </source>
</evidence>
<accession>A0A0D2AJT8</accession>
<evidence type="ECO:0000256" key="5">
    <source>
        <dbReference type="ARBA" id="ARBA00022490"/>
    </source>
</evidence>
<dbReference type="GO" id="GO:0046872">
    <property type="term" value="F:metal ion binding"/>
    <property type="evidence" value="ECO:0007669"/>
    <property type="project" value="UniProtKB-KW"/>
</dbReference>
<organism evidence="19 20">
    <name type="scientific">Verruconis gallopava</name>
    <dbReference type="NCBI Taxonomy" id="253628"/>
    <lineage>
        <taxon>Eukaryota</taxon>
        <taxon>Fungi</taxon>
        <taxon>Dikarya</taxon>
        <taxon>Ascomycota</taxon>
        <taxon>Pezizomycotina</taxon>
        <taxon>Dothideomycetes</taxon>
        <taxon>Pleosporomycetidae</taxon>
        <taxon>Venturiales</taxon>
        <taxon>Sympoventuriaceae</taxon>
        <taxon>Verruconis</taxon>
    </lineage>
</organism>
<evidence type="ECO:0000313" key="19">
    <source>
        <dbReference type="EMBL" id="KIW07128.1"/>
    </source>
</evidence>
<dbReference type="HOGENOM" id="CLU_000288_2_5_1"/>
<evidence type="ECO:0000256" key="2">
    <source>
        <dbReference type="ARBA" id="ARBA00004496"/>
    </source>
</evidence>
<evidence type="ECO:0000256" key="13">
    <source>
        <dbReference type="ARBA" id="ARBA00022842"/>
    </source>
</evidence>
<comment type="catalytic activity">
    <reaction evidence="14">
        <text>L-threonyl-[protein] + ATP = O-phospho-L-threonyl-[protein] + ADP + H(+)</text>
        <dbReference type="Rhea" id="RHEA:46608"/>
        <dbReference type="Rhea" id="RHEA-COMP:11060"/>
        <dbReference type="Rhea" id="RHEA-COMP:11605"/>
        <dbReference type="ChEBI" id="CHEBI:15378"/>
        <dbReference type="ChEBI" id="CHEBI:30013"/>
        <dbReference type="ChEBI" id="CHEBI:30616"/>
        <dbReference type="ChEBI" id="CHEBI:61977"/>
        <dbReference type="ChEBI" id="CHEBI:456216"/>
        <dbReference type="EC" id="2.7.11.1"/>
    </reaction>
</comment>
<feature type="compositionally biased region" description="Polar residues" evidence="17">
    <location>
        <begin position="468"/>
        <end position="483"/>
    </location>
</feature>
<name>A0A0D2AJT8_9PEZI</name>
<dbReference type="VEuPathDB" id="FungiDB:PV09_02001"/>
<keyword evidence="11" id="KW-0418">Kinase</keyword>
<dbReference type="EMBL" id="KN847533">
    <property type="protein sequence ID" value="KIW07128.1"/>
    <property type="molecule type" value="Genomic_DNA"/>
</dbReference>
<dbReference type="RefSeq" id="XP_016216997.1">
    <property type="nucleotide sequence ID" value="XM_016354981.1"/>
</dbReference>
<evidence type="ECO:0000256" key="16">
    <source>
        <dbReference type="PROSITE-ProRule" id="PRU10141"/>
    </source>
</evidence>
<comment type="similarity">
    <text evidence="3">Belongs to the protein kinase superfamily. STE Ser/Thr protein kinase family. STE20 subfamily.</text>
</comment>
<dbReference type="STRING" id="253628.A0A0D2AJT8"/>
<feature type="domain" description="Protein kinase" evidence="18">
    <location>
        <begin position="5"/>
        <end position="255"/>
    </location>
</feature>
<dbReference type="InterPro" id="IPR011009">
    <property type="entry name" value="Kinase-like_dom_sf"/>
</dbReference>
<evidence type="ECO:0000256" key="12">
    <source>
        <dbReference type="ARBA" id="ARBA00022840"/>
    </source>
</evidence>
<feature type="compositionally biased region" description="Basic and acidic residues" evidence="17">
    <location>
        <begin position="437"/>
        <end position="448"/>
    </location>
</feature>
<dbReference type="GeneID" id="27309974"/>
<reference evidence="19 20" key="1">
    <citation type="submission" date="2015-01" db="EMBL/GenBank/DDBJ databases">
        <title>The Genome Sequence of Ochroconis gallopava CBS43764.</title>
        <authorList>
            <consortium name="The Broad Institute Genomics Platform"/>
            <person name="Cuomo C."/>
            <person name="de Hoog S."/>
            <person name="Gorbushina A."/>
            <person name="Stielow B."/>
            <person name="Teixiera M."/>
            <person name="Abouelleil A."/>
            <person name="Chapman S.B."/>
            <person name="Priest M."/>
            <person name="Young S.K."/>
            <person name="Wortman J."/>
            <person name="Nusbaum C."/>
            <person name="Birren B."/>
        </authorList>
    </citation>
    <scope>NUCLEOTIDE SEQUENCE [LARGE SCALE GENOMIC DNA]</scope>
    <source>
        <strain evidence="19 20">CBS 43764</strain>
    </source>
</reference>
<keyword evidence="7" id="KW-0597">Phosphoprotein</keyword>
<dbReference type="PANTHER" id="PTHR48012">
    <property type="entry name" value="STERILE20-LIKE KINASE, ISOFORM B-RELATED"/>
    <property type="match status" value="1"/>
</dbReference>
<dbReference type="PROSITE" id="PS50011">
    <property type="entry name" value="PROTEIN_KINASE_DOM"/>
    <property type="match status" value="1"/>
</dbReference>
<comment type="catalytic activity">
    <reaction evidence="15">
        <text>L-seryl-[protein] + ATP = O-phospho-L-seryl-[protein] + ADP + H(+)</text>
        <dbReference type="Rhea" id="RHEA:17989"/>
        <dbReference type="Rhea" id="RHEA-COMP:9863"/>
        <dbReference type="Rhea" id="RHEA-COMP:11604"/>
        <dbReference type="ChEBI" id="CHEBI:15378"/>
        <dbReference type="ChEBI" id="CHEBI:29999"/>
        <dbReference type="ChEBI" id="CHEBI:30616"/>
        <dbReference type="ChEBI" id="CHEBI:83421"/>
        <dbReference type="ChEBI" id="CHEBI:456216"/>
        <dbReference type="EC" id="2.7.11.1"/>
    </reaction>
</comment>
<dbReference type="GO" id="GO:0004674">
    <property type="term" value="F:protein serine/threonine kinase activity"/>
    <property type="evidence" value="ECO:0007669"/>
    <property type="project" value="UniProtKB-KW"/>
</dbReference>
<dbReference type="GO" id="GO:0005524">
    <property type="term" value="F:ATP binding"/>
    <property type="evidence" value="ECO:0007669"/>
    <property type="project" value="UniProtKB-UniRule"/>
</dbReference>
<keyword evidence="9" id="KW-0479">Metal-binding</keyword>
<keyword evidence="8" id="KW-0808">Transferase</keyword>
<dbReference type="SMART" id="SM00220">
    <property type="entry name" value="S_TKc"/>
    <property type="match status" value="1"/>
</dbReference>
<evidence type="ECO:0000256" key="10">
    <source>
        <dbReference type="ARBA" id="ARBA00022741"/>
    </source>
</evidence>
<dbReference type="GO" id="GO:0005737">
    <property type="term" value="C:cytoplasm"/>
    <property type="evidence" value="ECO:0007669"/>
    <property type="project" value="UniProtKB-SubCell"/>
</dbReference>
<dbReference type="OrthoDB" id="248923at2759"/>
<dbReference type="Gene3D" id="1.10.510.10">
    <property type="entry name" value="Transferase(Phosphotransferase) domain 1"/>
    <property type="match status" value="1"/>
</dbReference>
<evidence type="ECO:0000259" key="18">
    <source>
        <dbReference type="PROSITE" id="PS50011"/>
    </source>
</evidence>
<keyword evidence="5" id="KW-0963">Cytoplasm</keyword>
<keyword evidence="6" id="KW-0723">Serine/threonine-protein kinase</keyword>
<dbReference type="SUPFAM" id="SSF56112">
    <property type="entry name" value="Protein kinase-like (PK-like)"/>
    <property type="match status" value="1"/>
</dbReference>
<dbReference type="InterPro" id="IPR050629">
    <property type="entry name" value="STE20/SPS1-PAK"/>
</dbReference>
<dbReference type="Proteomes" id="UP000053259">
    <property type="component" value="Unassembled WGS sequence"/>
</dbReference>
<feature type="binding site" evidence="16">
    <location>
        <position position="34"/>
    </location>
    <ligand>
        <name>ATP</name>
        <dbReference type="ChEBI" id="CHEBI:30616"/>
    </ligand>
</feature>
<feature type="region of interest" description="Disordered" evidence="17">
    <location>
        <begin position="584"/>
        <end position="633"/>
    </location>
</feature>
<sequence>MAENYEMLEELGSGSFGVVYKARDRTTGELVAIKHIDLEGSDDDIKDIQQEISVLSTCNSPYVTQYKTSFVRGTKLWIVMEYLGGGSCLDLIKPGPFHESQVAIVCRELLHALDYLHQTGKIHRDIKAANILLAVSGKVKIADFGVAAQLTNIRSQRMTFVGTPFWMAPEVIEESGYDFRADIWSLGITAMELALGEPPNANIHPMKVLFHIPKAPPPRLEGQFSKEFKDFVALCLQKEPDKRPTARELLRHRFIRNAGKVDQLRDVIRRYERHVAKGEKTTHPKYYEETLQDLSPKLEQDDWIFDTIKPATIAPPRRRKMSRIPSDASDVTNPYATVETRESPSAMLERMDISDGPLGTGSPAHGYPTMMRKSSQTGTSRRSSVVTAQRAPSGQTPTARRVSRTDGTPQKKPLGLDMSFGNSPSSARPFRRVSSGGHEKKWAPERDVSNSSIAEPRVGHGLDREKSASNASTLVGSDENTPPLSMAEDGYFKKELPIPVKPIQLTKEALLGRRAYSKVVDATFQEQHAQTGDLEKREALARLHNAWSVLDRIDPEGEFLLLRSLIENAREDPKLSAALGLSNALPPTTPISSPTKHASPVKNTPVLPPAPVRAPMAPPSAPATPRHRQTQSVSDIDASAITRTPSSAAKQRLVLAQNNPHLKSHRRRQSALLESEIAQKLSAVDEKRMPGYVPPGMEQSGGLADALYSRWLEGLKSRWGGS</sequence>
<protein>
    <recommendedName>
        <fullName evidence="4">non-specific serine/threonine protein kinase</fullName>
        <ecNumber evidence="4">2.7.11.1</ecNumber>
    </recommendedName>
</protein>
<dbReference type="EC" id="2.7.11.1" evidence="4"/>
<dbReference type="Pfam" id="PF00069">
    <property type="entry name" value="Pkinase"/>
    <property type="match status" value="1"/>
</dbReference>
<evidence type="ECO:0000256" key="15">
    <source>
        <dbReference type="ARBA" id="ARBA00048679"/>
    </source>
</evidence>
<comment type="cofactor">
    <cofactor evidence="1">
        <name>Mg(2+)</name>
        <dbReference type="ChEBI" id="CHEBI:18420"/>
    </cofactor>
</comment>